<organism evidence="1">
    <name type="scientific">Peptoniphilus harei</name>
    <dbReference type="NCBI Taxonomy" id="54005"/>
    <lineage>
        <taxon>Bacteria</taxon>
        <taxon>Bacillati</taxon>
        <taxon>Bacillota</taxon>
        <taxon>Tissierellia</taxon>
        <taxon>Tissierellales</taxon>
        <taxon>Peptoniphilaceae</taxon>
        <taxon>Peptoniphilus</taxon>
    </lineage>
</organism>
<gene>
    <name evidence="1" type="ORF">HMPREF3229_00550</name>
</gene>
<proteinExistence type="predicted"/>
<sequence>MLYYSYLNSYKVVDFYGGKKSCKLVSFYKVLIPYKVIASYKVISFYKIINC</sequence>
<evidence type="ECO:0000313" key="2">
    <source>
        <dbReference type="Proteomes" id="UP000070174"/>
    </source>
</evidence>
<dbReference type="Proteomes" id="UP000070174">
    <property type="component" value="Unassembled WGS sequence"/>
</dbReference>
<dbReference type="EMBL" id="LRQE01000021">
    <property type="protein sequence ID" value="KXA30952.1"/>
    <property type="molecule type" value="Genomic_DNA"/>
</dbReference>
<reference evidence="1 2" key="1">
    <citation type="submission" date="2016-01" db="EMBL/GenBank/DDBJ databases">
        <authorList>
            <person name="Oliw E.H."/>
        </authorList>
    </citation>
    <scope>NUCLEOTIDE SEQUENCE [LARGE SCALE GENOMIC DNA]</scope>
    <source>
        <strain evidence="1 2">CMW7756A</strain>
    </source>
</reference>
<protein>
    <submittedName>
        <fullName evidence="1">Uncharacterized protein</fullName>
    </submittedName>
</protein>
<accession>A0A133PQN2</accession>
<dbReference type="AlphaFoldDB" id="A0A133PQN2"/>
<evidence type="ECO:0000313" key="1">
    <source>
        <dbReference type="EMBL" id="KXA30952.1"/>
    </source>
</evidence>
<name>A0A133PQN2_9FIRM</name>
<comment type="caution">
    <text evidence="1">The sequence shown here is derived from an EMBL/GenBank/DDBJ whole genome shotgun (WGS) entry which is preliminary data.</text>
</comment>